<feature type="domain" description="Fatty acyl-CoA reductase C-terminal" evidence="5">
    <location>
        <begin position="365"/>
        <end position="459"/>
    </location>
</feature>
<dbReference type="Pfam" id="PF03015">
    <property type="entry name" value="Sterile"/>
    <property type="match status" value="1"/>
</dbReference>
<gene>
    <name evidence="7" type="ORF">ABMA28_011385</name>
</gene>
<keyword evidence="4" id="KW-0560">Oxidoreductase</keyword>
<dbReference type="AlphaFoldDB" id="A0ABD0S4Z8"/>
<keyword evidence="2 4" id="KW-0444">Lipid biosynthesis</keyword>
<evidence type="ECO:0000256" key="1">
    <source>
        <dbReference type="ARBA" id="ARBA00005928"/>
    </source>
</evidence>
<dbReference type="Gene3D" id="3.40.50.720">
    <property type="entry name" value="NAD(P)-binding Rossmann-like Domain"/>
    <property type="match status" value="1"/>
</dbReference>
<dbReference type="PANTHER" id="PTHR11011">
    <property type="entry name" value="MALE STERILITY PROTEIN 2-RELATED"/>
    <property type="match status" value="1"/>
</dbReference>
<organism evidence="7 8">
    <name type="scientific">Loxostege sticticalis</name>
    <name type="common">Beet webworm moth</name>
    <dbReference type="NCBI Taxonomy" id="481309"/>
    <lineage>
        <taxon>Eukaryota</taxon>
        <taxon>Metazoa</taxon>
        <taxon>Ecdysozoa</taxon>
        <taxon>Arthropoda</taxon>
        <taxon>Hexapoda</taxon>
        <taxon>Insecta</taxon>
        <taxon>Pterygota</taxon>
        <taxon>Neoptera</taxon>
        <taxon>Endopterygota</taxon>
        <taxon>Lepidoptera</taxon>
        <taxon>Glossata</taxon>
        <taxon>Ditrysia</taxon>
        <taxon>Pyraloidea</taxon>
        <taxon>Crambidae</taxon>
        <taxon>Pyraustinae</taxon>
        <taxon>Loxostege</taxon>
    </lineage>
</organism>
<protein>
    <recommendedName>
        <fullName evidence="4">Fatty acyl-CoA reductase</fullName>
        <ecNumber evidence="4">1.2.1.84</ecNumber>
    </recommendedName>
</protein>
<keyword evidence="4" id="KW-0521">NADP</keyword>
<sequence>MVVLREDAPAPRIPQFFAGRAVFITGATGFMGKVLVERLLWTCPEVGKLFLLMRSKAGAKPQDRLLTLKRCKVFDVIRERCPAQLDKLRVVCGDITKPGLGISPDSLAELEEVSVVFNCAATVRFDEALRPAAEQNVLSVVQLLELCDRLPGIQAFVQVSTGYSNAERTSVAERVYPLPSALANMLANALAAPDNTSEEEVKRIISPKPNTYTYTKMMGEAAVAEHRTRGYPKAIFRPTIVIASLRHPFPGWIENYNGPSGVIIIVVSGLLHVFRCNGYKRADLLPVDMAIDTLIAVAWETAIDNAPSVRVYNCSTSENPTTWEDLRAAMVNVGREYPLADALWYPTCLFTKSRFIYETVKLLVQTIPFHVIEYMMRIFTHQKSRINLIKMHGRLCGMNAVLEFFATREWAFGTDNVRRLRARLSHADAATFNLDPSAIDWPEHHKNFVRGCQVYLSKDKAENLPEARKRLNRIYLVHRTVTILFPLLLIYQLINPRLLYNVVQQSLHCAAVIISSVSYAYNIWTQSCLAVWTWVDSSEVLPFKIL</sequence>
<evidence type="ECO:0000259" key="6">
    <source>
        <dbReference type="Pfam" id="PF07993"/>
    </source>
</evidence>
<accession>A0ABD0S4Z8</accession>
<comment type="catalytic activity">
    <reaction evidence="4">
        <text>a long-chain fatty acyl-CoA + 2 NADPH + 2 H(+) = a long-chain primary fatty alcohol + 2 NADP(+) + CoA</text>
        <dbReference type="Rhea" id="RHEA:52716"/>
        <dbReference type="ChEBI" id="CHEBI:15378"/>
        <dbReference type="ChEBI" id="CHEBI:57287"/>
        <dbReference type="ChEBI" id="CHEBI:57783"/>
        <dbReference type="ChEBI" id="CHEBI:58349"/>
        <dbReference type="ChEBI" id="CHEBI:77396"/>
        <dbReference type="ChEBI" id="CHEBI:83139"/>
        <dbReference type="EC" id="1.2.1.84"/>
    </reaction>
</comment>
<evidence type="ECO:0000256" key="3">
    <source>
        <dbReference type="ARBA" id="ARBA00023098"/>
    </source>
</evidence>
<dbReference type="Proteomes" id="UP001549921">
    <property type="component" value="Unassembled WGS sequence"/>
</dbReference>
<comment type="similarity">
    <text evidence="1 4">Belongs to the fatty acyl-CoA reductase family.</text>
</comment>
<dbReference type="InterPro" id="IPR036291">
    <property type="entry name" value="NAD(P)-bd_dom_sf"/>
</dbReference>
<name>A0ABD0S4Z8_LOXSC</name>
<dbReference type="PANTHER" id="PTHR11011:SF116">
    <property type="entry name" value="FATTY ACYL-COA REDUCTASE CG5065-RELATED"/>
    <property type="match status" value="1"/>
</dbReference>
<feature type="domain" description="Thioester reductase (TE)" evidence="6">
    <location>
        <begin position="24"/>
        <end position="292"/>
    </location>
</feature>
<evidence type="ECO:0000313" key="8">
    <source>
        <dbReference type="Proteomes" id="UP001549921"/>
    </source>
</evidence>
<dbReference type="EMBL" id="JBEDNZ010000029">
    <property type="protein sequence ID" value="KAL0809150.1"/>
    <property type="molecule type" value="Genomic_DNA"/>
</dbReference>
<keyword evidence="3 4" id="KW-0443">Lipid metabolism</keyword>
<dbReference type="GO" id="GO:1901568">
    <property type="term" value="P:fatty acid derivative metabolic process"/>
    <property type="evidence" value="ECO:0007669"/>
    <property type="project" value="UniProtKB-ARBA"/>
</dbReference>
<dbReference type="EC" id="1.2.1.84" evidence="4"/>
<dbReference type="Pfam" id="PF07993">
    <property type="entry name" value="NAD_binding_4"/>
    <property type="match status" value="1"/>
</dbReference>
<proteinExistence type="inferred from homology"/>
<dbReference type="InterPro" id="IPR026055">
    <property type="entry name" value="FAR"/>
</dbReference>
<reference evidence="7 8" key="1">
    <citation type="submission" date="2024-06" db="EMBL/GenBank/DDBJ databases">
        <title>A chromosome-level genome assembly of beet webworm, Loxostege sticticalis.</title>
        <authorList>
            <person name="Zhang Y."/>
        </authorList>
    </citation>
    <scope>NUCLEOTIDE SEQUENCE [LARGE SCALE GENOMIC DNA]</scope>
    <source>
        <strain evidence="7">AQ028</strain>
        <tissue evidence="7">Male pupae</tissue>
    </source>
</reference>
<dbReference type="CDD" id="cd09071">
    <property type="entry name" value="FAR_C"/>
    <property type="match status" value="1"/>
</dbReference>
<evidence type="ECO:0000259" key="5">
    <source>
        <dbReference type="Pfam" id="PF03015"/>
    </source>
</evidence>
<evidence type="ECO:0000256" key="4">
    <source>
        <dbReference type="RuleBase" id="RU363097"/>
    </source>
</evidence>
<dbReference type="SUPFAM" id="SSF51735">
    <property type="entry name" value="NAD(P)-binding Rossmann-fold domains"/>
    <property type="match status" value="1"/>
</dbReference>
<comment type="function">
    <text evidence="4">Catalyzes the reduction of fatty acyl-CoA to fatty alcohols.</text>
</comment>
<comment type="caution">
    <text evidence="7">The sequence shown here is derived from an EMBL/GenBank/DDBJ whole genome shotgun (WGS) entry which is preliminary data.</text>
</comment>
<dbReference type="CDD" id="cd05236">
    <property type="entry name" value="FAR-N_SDR_e"/>
    <property type="match status" value="1"/>
</dbReference>
<evidence type="ECO:0000256" key="2">
    <source>
        <dbReference type="ARBA" id="ARBA00022516"/>
    </source>
</evidence>
<dbReference type="InterPro" id="IPR013120">
    <property type="entry name" value="FAR_NAD-bd"/>
</dbReference>
<dbReference type="GO" id="GO:0102965">
    <property type="term" value="F:alcohol-forming long-chain fatty acyl-CoA reductase activity"/>
    <property type="evidence" value="ECO:0007669"/>
    <property type="project" value="UniProtKB-EC"/>
</dbReference>
<dbReference type="InterPro" id="IPR033640">
    <property type="entry name" value="FAR_C"/>
</dbReference>
<evidence type="ECO:0000313" key="7">
    <source>
        <dbReference type="EMBL" id="KAL0809150.1"/>
    </source>
</evidence>